<reference evidence="4" key="3">
    <citation type="submission" date="2025-04" db="UniProtKB">
        <authorList>
            <consortium name="RefSeq"/>
        </authorList>
    </citation>
    <scope>IDENTIFICATION</scope>
    <source>
        <strain evidence="4">CBS 781.70</strain>
    </source>
</reference>
<feature type="compositionally biased region" description="Low complexity" evidence="1">
    <location>
        <begin position="829"/>
        <end position="838"/>
    </location>
</feature>
<gene>
    <name evidence="2 4" type="ORF">P152DRAFT_453135</name>
</gene>
<feature type="region of interest" description="Disordered" evidence="1">
    <location>
        <begin position="654"/>
        <end position="745"/>
    </location>
</feature>
<reference evidence="4" key="2">
    <citation type="submission" date="2020-04" db="EMBL/GenBank/DDBJ databases">
        <authorList>
            <consortium name="NCBI Genome Project"/>
        </authorList>
    </citation>
    <scope>NUCLEOTIDE SEQUENCE</scope>
    <source>
        <strain evidence="4">CBS 781.70</strain>
    </source>
</reference>
<keyword evidence="3" id="KW-1185">Reference proteome</keyword>
<name>A0A6G1FR31_9PEZI</name>
<dbReference type="GeneID" id="54418911"/>
<proteinExistence type="predicted"/>
<reference evidence="2 4" key="1">
    <citation type="submission" date="2020-01" db="EMBL/GenBank/DDBJ databases">
        <authorList>
            <consortium name="DOE Joint Genome Institute"/>
            <person name="Haridas S."/>
            <person name="Albert R."/>
            <person name="Binder M."/>
            <person name="Bloem J."/>
            <person name="Labutti K."/>
            <person name="Salamov A."/>
            <person name="Andreopoulos B."/>
            <person name="Baker S.E."/>
            <person name="Barry K."/>
            <person name="Bills G."/>
            <person name="Bluhm B.H."/>
            <person name="Cannon C."/>
            <person name="Castanera R."/>
            <person name="Culley D.E."/>
            <person name="Daum C."/>
            <person name="Ezra D."/>
            <person name="Gonzalez J.B."/>
            <person name="Henrissat B."/>
            <person name="Kuo A."/>
            <person name="Liang C."/>
            <person name="Lipzen A."/>
            <person name="Lutzoni F."/>
            <person name="Magnuson J."/>
            <person name="Mondo S."/>
            <person name="Nolan M."/>
            <person name="Ohm R."/>
            <person name="Pangilinan J."/>
            <person name="Park H.-J."/>
            <person name="Ramirez L."/>
            <person name="Alfaro M."/>
            <person name="Sun H."/>
            <person name="Tritt A."/>
            <person name="Yoshinaga Y."/>
            <person name="Zwiers L.-H."/>
            <person name="Turgeon B.G."/>
            <person name="Goodwin S.B."/>
            <person name="Spatafora J.W."/>
            <person name="Crous P.W."/>
            <person name="Grigoriev I.V."/>
        </authorList>
    </citation>
    <scope>NUCLEOTIDE SEQUENCE</scope>
    <source>
        <strain evidence="2 4">CBS 781.70</strain>
    </source>
</reference>
<organism evidence="2">
    <name type="scientific">Eremomyces bilateralis CBS 781.70</name>
    <dbReference type="NCBI Taxonomy" id="1392243"/>
    <lineage>
        <taxon>Eukaryota</taxon>
        <taxon>Fungi</taxon>
        <taxon>Dikarya</taxon>
        <taxon>Ascomycota</taxon>
        <taxon>Pezizomycotina</taxon>
        <taxon>Dothideomycetes</taxon>
        <taxon>Dothideomycetes incertae sedis</taxon>
        <taxon>Eremomycetales</taxon>
        <taxon>Eremomycetaceae</taxon>
        <taxon>Eremomyces</taxon>
    </lineage>
</organism>
<feature type="compositionally biased region" description="Polar residues" evidence="1">
    <location>
        <begin position="699"/>
        <end position="708"/>
    </location>
</feature>
<sequence>MPTFNARGIRVRLLHSDLVSSTLSATEAQLSTKRGPEVSAREERGTAALLKGHPLYEKPIPVGLDADVGGALGFLGNPECLDVPFYMVVASVDQRESPSPNTQQPTGSIEDGSDISPSLGRTTPSDPQKGIRLRITHKAAQALLPRGQITERTLSPSVHALLLSFNLARPHTAAGLHIPLVSPHAIAACISISTNNLRPYGQRDLKVITYLNGTLSKCSVLYSKHFLPKLKASSTGTDGKTPHCFTSIAAGRRTHHAVERPWVLVPPGLEVNGSLMGSRQRSRVRQSTSEERWDQIAQSLLYEADKHGLNASGGHPPSAEYLQSLASLPMPEEFAQFQKSGSHRFAVIDVMVVTGKIKAGMGIRTPWLTDPAVSKDPRYNRPAPSPPVRESERECWATVRLRHWREKWAQREAKNRAKSALRNGAEPENTANNSDVDMDADNTIMAESEEILVDRNQSSSITSATNRVTDEVALLPVLPSRTDDSPQPIANAPTNDAVLPDPFCLDRSTDASQKPDLPSKQSFTLHGPNPLPIQPPPASPPMNLRSNGNISPLTPRKPSPEIIVWTESPTTGIPRSKTTLATDDSALMNGKMDNAVEEKRNGLNLVPKITPITRRMANNQSMSDENPLGEQSIPMQGTPAEIISNIAQITTGRLNGHHSTRSNNSTDLQPFIRSGRKRRYSDLVTPNFQPQKVFLASEPENNNSTLKQSPPRMFSPQHASPFQDSSTPAQDDTTPTTESSRPEIRTIAFKYADKVIRRENLSSPIRAFFREYYPQGDIPDAHPPSVKLISPDKEIIMLRSNTAAFNSPVNDTQLDIPLMPPPSPPKSSRPPTTSSQTRSGRRVTFRIPQTPVSDSESSDNDRHSSPESVSPTARRPRGAGLAVSARGYGIQSGPAHVIANEQFQTPDLCRSAVITYAEDGDWGDAAADGGNEVTNSSRTMRSGKKVDESAKEGSKHLPIRQVPDERCADFREEYVVLGVRFVVPGF</sequence>
<feature type="compositionally biased region" description="Polar residues" evidence="1">
    <location>
        <begin position="115"/>
        <end position="126"/>
    </location>
</feature>
<accession>A0A6G1FR31</accession>
<feature type="compositionally biased region" description="Pro residues" evidence="1">
    <location>
        <begin position="529"/>
        <end position="540"/>
    </location>
</feature>
<evidence type="ECO:0000313" key="2">
    <source>
        <dbReference type="EMBL" id="KAF1808122.1"/>
    </source>
</evidence>
<evidence type="ECO:0000313" key="4">
    <source>
        <dbReference type="RefSeq" id="XP_033529753.1"/>
    </source>
</evidence>
<feature type="region of interest" description="Disordered" evidence="1">
    <location>
        <begin position="369"/>
        <end position="389"/>
    </location>
</feature>
<feature type="compositionally biased region" description="Polar residues" evidence="1">
    <location>
        <begin position="97"/>
        <end position="107"/>
    </location>
</feature>
<feature type="region of interest" description="Disordered" evidence="1">
    <location>
        <begin position="807"/>
        <end position="882"/>
    </location>
</feature>
<feature type="compositionally biased region" description="Pro residues" evidence="1">
    <location>
        <begin position="818"/>
        <end position="828"/>
    </location>
</feature>
<dbReference type="RefSeq" id="XP_033529753.1">
    <property type="nucleotide sequence ID" value="XM_033678341.1"/>
</dbReference>
<dbReference type="Proteomes" id="UP000504638">
    <property type="component" value="Unplaced"/>
</dbReference>
<feature type="region of interest" description="Disordered" evidence="1">
    <location>
        <begin position="924"/>
        <end position="955"/>
    </location>
</feature>
<evidence type="ECO:0000313" key="3">
    <source>
        <dbReference type="Proteomes" id="UP000504638"/>
    </source>
</evidence>
<dbReference type="OrthoDB" id="3556832at2759"/>
<dbReference type="EMBL" id="ML975190">
    <property type="protein sequence ID" value="KAF1808122.1"/>
    <property type="molecule type" value="Genomic_DNA"/>
</dbReference>
<feature type="region of interest" description="Disordered" evidence="1">
    <location>
        <begin position="94"/>
        <end position="129"/>
    </location>
</feature>
<feature type="compositionally biased region" description="Basic and acidic residues" evidence="1">
    <location>
        <begin position="944"/>
        <end position="955"/>
    </location>
</feature>
<evidence type="ECO:0000256" key="1">
    <source>
        <dbReference type="SAM" id="MobiDB-lite"/>
    </source>
</evidence>
<feature type="region of interest" description="Disordered" evidence="1">
    <location>
        <begin position="480"/>
        <end position="541"/>
    </location>
</feature>
<protein>
    <submittedName>
        <fullName evidence="2 4">Uncharacterized protein</fullName>
    </submittedName>
</protein>
<feature type="compositionally biased region" description="Polar residues" evidence="1">
    <location>
        <begin position="717"/>
        <end position="739"/>
    </location>
</feature>
<feature type="region of interest" description="Disordered" evidence="1">
    <location>
        <begin position="415"/>
        <end position="437"/>
    </location>
</feature>
<dbReference type="AlphaFoldDB" id="A0A6G1FR31"/>